<keyword evidence="1" id="KW-0732">Signal</keyword>
<dbReference type="Proteomes" id="UP000240243">
    <property type="component" value="Unassembled WGS sequence"/>
</dbReference>
<gene>
    <name evidence="2" type="ORF">C7H85_02360</name>
</gene>
<evidence type="ECO:0000313" key="2">
    <source>
        <dbReference type="EMBL" id="PSJ47690.1"/>
    </source>
</evidence>
<evidence type="ECO:0000313" key="3">
    <source>
        <dbReference type="Proteomes" id="UP000240243"/>
    </source>
</evidence>
<reference evidence="2 3" key="1">
    <citation type="submission" date="2018-03" db="EMBL/GenBank/DDBJ databases">
        <title>The draft genome of Zobellella sp. 59N8.</title>
        <authorList>
            <person name="Liu L."/>
            <person name="Li L."/>
            <person name="Zhang X."/>
            <person name="Liang L."/>
            <person name="Wang T."/>
        </authorList>
    </citation>
    <scope>NUCLEOTIDE SEQUENCE [LARGE SCALE GENOMIC DNA]</scope>
    <source>
        <strain evidence="2 3">59N8</strain>
    </source>
</reference>
<accession>A0A2P7RBY9</accession>
<evidence type="ECO:0000256" key="1">
    <source>
        <dbReference type="SAM" id="SignalP"/>
    </source>
</evidence>
<sequence>MVWLLFFMLSFGAHHPLAAAGHQQGFTGEPLSPAVASPNDHSRLLKAARPTTPADPDSPPAWLPAVAMVPKAGGGLLLATARNPVYPHPRGYPPFLRPPLRAPPLA</sequence>
<name>A0A2P7RBY9_9GAMM</name>
<proteinExistence type="predicted"/>
<protein>
    <recommendedName>
        <fullName evidence="4">Secreted protein</fullName>
    </recommendedName>
</protein>
<comment type="caution">
    <text evidence="2">The sequence shown here is derived from an EMBL/GenBank/DDBJ whole genome shotgun (WGS) entry which is preliminary data.</text>
</comment>
<keyword evidence="3" id="KW-1185">Reference proteome</keyword>
<evidence type="ECO:0008006" key="4">
    <source>
        <dbReference type="Google" id="ProtNLM"/>
    </source>
</evidence>
<organism evidence="2 3">
    <name type="scientific">Zobellella endophytica</name>
    <dbReference type="NCBI Taxonomy" id="2116700"/>
    <lineage>
        <taxon>Bacteria</taxon>
        <taxon>Pseudomonadati</taxon>
        <taxon>Pseudomonadota</taxon>
        <taxon>Gammaproteobacteria</taxon>
        <taxon>Aeromonadales</taxon>
        <taxon>Aeromonadaceae</taxon>
        <taxon>Zobellella</taxon>
    </lineage>
</organism>
<feature type="signal peptide" evidence="1">
    <location>
        <begin position="1"/>
        <end position="19"/>
    </location>
</feature>
<dbReference type="EMBL" id="PXYG01000001">
    <property type="protein sequence ID" value="PSJ47690.1"/>
    <property type="molecule type" value="Genomic_DNA"/>
</dbReference>
<dbReference type="AlphaFoldDB" id="A0A2P7RBY9"/>
<feature type="chain" id="PRO_5015115133" description="Secreted protein" evidence="1">
    <location>
        <begin position="20"/>
        <end position="106"/>
    </location>
</feature>